<name>A0A7W7YCI8_9BACT</name>
<evidence type="ECO:0000313" key="3">
    <source>
        <dbReference type="Proteomes" id="UP000590740"/>
    </source>
</evidence>
<dbReference type="Pfam" id="PF01844">
    <property type="entry name" value="HNH"/>
    <property type="match status" value="1"/>
</dbReference>
<dbReference type="SMART" id="SM00507">
    <property type="entry name" value="HNHc"/>
    <property type="match status" value="1"/>
</dbReference>
<sequence length="133" mass="15321">MEPAIRNEVRQRAGNRCEYCRLRQEDEEESPFHIEHIIAQQHGGTDAQENLALACSWCNAVKGPNLSSIDPDSGELTRLYHPRKDLWEDHFRREGPYILGLTAVGRTTAWLLRFNDTDNLAQRHLLLELGELD</sequence>
<dbReference type="AlphaFoldDB" id="A0A7W7YCI8"/>
<dbReference type="InterPro" id="IPR052892">
    <property type="entry name" value="NA-targeting_endonuclease"/>
</dbReference>
<dbReference type="InterPro" id="IPR003615">
    <property type="entry name" value="HNH_nuc"/>
</dbReference>
<dbReference type="GO" id="GO:0004519">
    <property type="term" value="F:endonuclease activity"/>
    <property type="evidence" value="ECO:0007669"/>
    <property type="project" value="InterPro"/>
</dbReference>
<dbReference type="RefSeq" id="WP_184340781.1">
    <property type="nucleotide sequence ID" value="NZ_JACHIG010000007.1"/>
</dbReference>
<reference evidence="2 3" key="1">
    <citation type="submission" date="2020-08" db="EMBL/GenBank/DDBJ databases">
        <title>Genomic Encyclopedia of Type Strains, Phase IV (KMG-IV): sequencing the most valuable type-strain genomes for metagenomic binning, comparative biology and taxonomic classification.</title>
        <authorList>
            <person name="Goeker M."/>
        </authorList>
    </citation>
    <scope>NUCLEOTIDE SEQUENCE [LARGE SCALE GENOMIC DNA]</scope>
    <source>
        <strain evidence="2 3">DSM 12252</strain>
    </source>
</reference>
<dbReference type="InterPro" id="IPR002711">
    <property type="entry name" value="HNH"/>
</dbReference>
<dbReference type="PANTHER" id="PTHR33877:SF1">
    <property type="entry name" value="TYPE IV METHYL-DIRECTED RESTRICTION ENZYME ECOKMCRA"/>
    <property type="match status" value="1"/>
</dbReference>
<evidence type="ECO:0000313" key="2">
    <source>
        <dbReference type="EMBL" id="MBB5033697.1"/>
    </source>
</evidence>
<organism evidence="2 3">
    <name type="scientific">Prosthecobacter vanneervenii</name>
    <dbReference type="NCBI Taxonomy" id="48466"/>
    <lineage>
        <taxon>Bacteria</taxon>
        <taxon>Pseudomonadati</taxon>
        <taxon>Verrucomicrobiota</taxon>
        <taxon>Verrucomicrobiia</taxon>
        <taxon>Verrucomicrobiales</taxon>
        <taxon>Verrucomicrobiaceae</taxon>
        <taxon>Prosthecobacter</taxon>
    </lineage>
</organism>
<dbReference type="PANTHER" id="PTHR33877">
    <property type="entry name" value="SLL1193 PROTEIN"/>
    <property type="match status" value="1"/>
</dbReference>
<dbReference type="EMBL" id="JACHIG010000007">
    <property type="protein sequence ID" value="MBB5033697.1"/>
    <property type="molecule type" value="Genomic_DNA"/>
</dbReference>
<dbReference type="CDD" id="cd00085">
    <property type="entry name" value="HNHc"/>
    <property type="match status" value="1"/>
</dbReference>
<gene>
    <name evidence="2" type="ORF">HNQ65_003287</name>
</gene>
<dbReference type="Proteomes" id="UP000590740">
    <property type="component" value="Unassembled WGS sequence"/>
</dbReference>
<comment type="caution">
    <text evidence="2">The sequence shown here is derived from an EMBL/GenBank/DDBJ whole genome shotgun (WGS) entry which is preliminary data.</text>
</comment>
<protein>
    <recommendedName>
        <fullName evidence="1">HNH nuclease domain-containing protein</fullName>
    </recommendedName>
</protein>
<accession>A0A7W7YCI8</accession>
<proteinExistence type="predicted"/>
<feature type="domain" description="HNH nuclease" evidence="1">
    <location>
        <begin position="4"/>
        <end position="60"/>
    </location>
</feature>
<dbReference type="Gene3D" id="1.10.30.50">
    <property type="match status" value="1"/>
</dbReference>
<dbReference type="GO" id="GO:0008270">
    <property type="term" value="F:zinc ion binding"/>
    <property type="evidence" value="ECO:0007669"/>
    <property type="project" value="InterPro"/>
</dbReference>
<dbReference type="GO" id="GO:0003676">
    <property type="term" value="F:nucleic acid binding"/>
    <property type="evidence" value="ECO:0007669"/>
    <property type="project" value="InterPro"/>
</dbReference>
<evidence type="ECO:0000259" key="1">
    <source>
        <dbReference type="SMART" id="SM00507"/>
    </source>
</evidence>
<keyword evidence="3" id="KW-1185">Reference proteome</keyword>